<comment type="caution">
    <text evidence="3">The sequence shown here is derived from an EMBL/GenBank/DDBJ whole genome shotgun (WGS) entry which is preliminary data.</text>
</comment>
<feature type="domain" description="Tyrosine specific protein phosphatases" evidence="2">
    <location>
        <begin position="225"/>
        <end position="309"/>
    </location>
</feature>
<dbReference type="SMART" id="SM00404">
    <property type="entry name" value="PTPc_motif"/>
    <property type="match status" value="1"/>
</dbReference>
<evidence type="ECO:0000313" key="4">
    <source>
        <dbReference type="Proteomes" id="UP001295684"/>
    </source>
</evidence>
<dbReference type="PANTHER" id="PTHR19134">
    <property type="entry name" value="RECEPTOR-TYPE TYROSINE-PROTEIN PHOSPHATASE"/>
    <property type="match status" value="1"/>
</dbReference>
<dbReference type="SUPFAM" id="SSF52799">
    <property type="entry name" value="(Phosphotyrosine protein) phosphatases II"/>
    <property type="match status" value="1"/>
</dbReference>
<dbReference type="GO" id="GO:0004725">
    <property type="term" value="F:protein tyrosine phosphatase activity"/>
    <property type="evidence" value="ECO:0007669"/>
    <property type="project" value="InterPro"/>
</dbReference>
<dbReference type="InterPro" id="IPR003595">
    <property type="entry name" value="Tyr_Pase_cat"/>
</dbReference>
<gene>
    <name evidence="3" type="ORF">ECRASSUSDP1_LOCUS17235</name>
</gene>
<dbReference type="PRINTS" id="PR00700">
    <property type="entry name" value="PRTYPHPHTASE"/>
</dbReference>
<name>A0AAD1XNH9_EUPCR</name>
<accession>A0AAD1XNH9</accession>
<dbReference type="PROSITE" id="PS50056">
    <property type="entry name" value="TYR_PHOSPHATASE_2"/>
    <property type="match status" value="1"/>
</dbReference>
<protein>
    <submittedName>
        <fullName evidence="3">Uncharacterized protein</fullName>
    </submittedName>
</protein>
<sequence>MDSGPEYISDKYLESEEVAEYEAGRPLSFFENLKNNEKKLRYELAMLNHISMTDEHEEALIPHEKGTTSHLNRYCDILPYKSTAVILDTAGHDGENSYINANYIPGCLGEKDSFIACQGPKSNTVKDFWRMVRQENIGAILMLCKVYEDGRPKCEEYWPEKDQSLVFDEIDLKVQCDDEKTEGEALYHRDFSLIDTQNDEVISKIKQIHYTGWPDHGVPKKQGLDDFQTLVENSYSQYKTASENNSKVLIHCSAGIGRTGTLLSILNIVADIEKKKEQEEEISNISVFSVVRKLREHRFHLVQSESQYIFIYQFLAKYLKNL</sequence>
<reference evidence="3" key="1">
    <citation type="submission" date="2023-07" db="EMBL/GenBank/DDBJ databases">
        <authorList>
            <consortium name="AG Swart"/>
            <person name="Singh M."/>
            <person name="Singh A."/>
            <person name="Seah K."/>
            <person name="Emmerich C."/>
        </authorList>
    </citation>
    <scope>NUCLEOTIDE SEQUENCE</scope>
    <source>
        <strain evidence="3">DP1</strain>
    </source>
</reference>
<dbReference type="InterPro" id="IPR000387">
    <property type="entry name" value="Tyr_Pase_dom"/>
</dbReference>
<dbReference type="EMBL" id="CAMPGE010017376">
    <property type="protein sequence ID" value="CAI2375869.1"/>
    <property type="molecule type" value="Genomic_DNA"/>
</dbReference>
<proteinExistence type="predicted"/>
<feature type="domain" description="Tyrosine-protein phosphatase" evidence="1">
    <location>
        <begin position="72"/>
        <end position="318"/>
    </location>
</feature>
<dbReference type="InterPro" id="IPR050348">
    <property type="entry name" value="Protein-Tyr_Phosphatase"/>
</dbReference>
<dbReference type="AlphaFoldDB" id="A0AAD1XNH9"/>
<evidence type="ECO:0000259" key="2">
    <source>
        <dbReference type="PROSITE" id="PS50056"/>
    </source>
</evidence>
<dbReference type="InterPro" id="IPR029021">
    <property type="entry name" value="Prot-tyrosine_phosphatase-like"/>
</dbReference>
<dbReference type="PANTHER" id="PTHR19134:SF449">
    <property type="entry name" value="TYROSINE-PROTEIN PHOSPHATASE 1"/>
    <property type="match status" value="1"/>
</dbReference>
<keyword evidence="4" id="KW-1185">Reference proteome</keyword>
<dbReference type="Gene3D" id="3.90.190.10">
    <property type="entry name" value="Protein tyrosine phosphatase superfamily"/>
    <property type="match status" value="1"/>
</dbReference>
<evidence type="ECO:0000259" key="1">
    <source>
        <dbReference type="PROSITE" id="PS50055"/>
    </source>
</evidence>
<dbReference type="InterPro" id="IPR016130">
    <property type="entry name" value="Tyr_Pase_AS"/>
</dbReference>
<dbReference type="PROSITE" id="PS00383">
    <property type="entry name" value="TYR_PHOSPHATASE_1"/>
    <property type="match status" value="1"/>
</dbReference>
<dbReference type="CDD" id="cd00047">
    <property type="entry name" value="PTPc"/>
    <property type="match status" value="1"/>
</dbReference>
<dbReference type="Pfam" id="PF00102">
    <property type="entry name" value="Y_phosphatase"/>
    <property type="match status" value="1"/>
</dbReference>
<dbReference type="Proteomes" id="UP001295684">
    <property type="component" value="Unassembled WGS sequence"/>
</dbReference>
<evidence type="ECO:0000313" key="3">
    <source>
        <dbReference type="EMBL" id="CAI2375869.1"/>
    </source>
</evidence>
<dbReference type="SMART" id="SM00194">
    <property type="entry name" value="PTPc"/>
    <property type="match status" value="1"/>
</dbReference>
<organism evidence="3 4">
    <name type="scientific">Euplotes crassus</name>
    <dbReference type="NCBI Taxonomy" id="5936"/>
    <lineage>
        <taxon>Eukaryota</taxon>
        <taxon>Sar</taxon>
        <taxon>Alveolata</taxon>
        <taxon>Ciliophora</taxon>
        <taxon>Intramacronucleata</taxon>
        <taxon>Spirotrichea</taxon>
        <taxon>Hypotrichia</taxon>
        <taxon>Euplotida</taxon>
        <taxon>Euplotidae</taxon>
        <taxon>Moneuplotes</taxon>
    </lineage>
</organism>
<dbReference type="PROSITE" id="PS50055">
    <property type="entry name" value="TYR_PHOSPHATASE_PTP"/>
    <property type="match status" value="1"/>
</dbReference>
<dbReference type="InterPro" id="IPR000242">
    <property type="entry name" value="PTP_cat"/>
</dbReference>